<dbReference type="OrthoDB" id="1924287at2759"/>
<dbReference type="EnsemblMetazoa" id="XM_008189927.3">
    <property type="protein sequence ID" value="XP_008188149.2"/>
    <property type="gene ID" value="LOC100573402"/>
</dbReference>
<evidence type="ECO:0000313" key="4">
    <source>
        <dbReference type="EnsemblMetazoa" id="XP_016663993.1"/>
    </source>
</evidence>
<sequence>MELSSMDSSLSTINGQEHEAPQTRSDYIDDEQGVIDKSRDDGQRTAWYKLHILIGYLVYKVNAVNIGTVTKKLLQHNMIRGKHMFCRFIISAQHFSTTDTHVYATLVAVINLVLPEIGKLVLKKCVILFQSTFFRNNILDCSPSVMFIGHLINHGVADEKLGIEILRNLLEQHDISNDIFPIKIAIVLLKICGKKISEAHKDLLTEVLDDMLIFLNNEELNAEVRNDVKLILILQENGFKFQQLDLVPANEYQITHFQTLETVVDTASDKISYHYDSEFEFHEQKYKNLILKSQGYDSEEENGLESVTDFNNQYDGEKELIKVMKHINDIEKDTNMLSLRKVCLRKLINLTYLMTDYTKLVQQIVKYCQVNMDLFNMIIDCCCEHSTYENHFGNLTKELTETDARFADMVEIAFIYCYVISDKFDSHRTQIVSSYFVHLLELGLIPSKLLSLLGELVYANTDYSTILFQKHNE</sequence>
<dbReference type="PANTHER" id="PTHR18034:SF3">
    <property type="entry name" value="PRE-MRNA-SPLICING FACTOR CWC22 HOMOLOG"/>
    <property type="match status" value="1"/>
</dbReference>
<comment type="subcellular location">
    <subcellularLocation>
        <location evidence="1">Nucleus speckle</location>
    </subcellularLocation>
</comment>
<dbReference type="Proteomes" id="UP000007819">
    <property type="component" value="Chromosome X"/>
</dbReference>
<dbReference type="GO" id="GO:0003723">
    <property type="term" value="F:RNA binding"/>
    <property type="evidence" value="ECO:0007669"/>
    <property type="project" value="InterPro"/>
</dbReference>
<dbReference type="GO" id="GO:0016607">
    <property type="term" value="C:nuclear speck"/>
    <property type="evidence" value="ECO:0007669"/>
    <property type="project" value="UniProtKB-SubCell"/>
</dbReference>
<feature type="region of interest" description="Disordered" evidence="2">
    <location>
        <begin position="1"/>
        <end position="27"/>
    </location>
</feature>
<name>A0A8R2D7F7_ACYPI</name>
<dbReference type="PANTHER" id="PTHR18034">
    <property type="entry name" value="CELL CYCLE CONTROL PROTEIN CWF22-RELATED"/>
    <property type="match status" value="1"/>
</dbReference>
<evidence type="ECO:0000256" key="2">
    <source>
        <dbReference type="SAM" id="MobiDB-lite"/>
    </source>
</evidence>
<proteinExistence type="predicted"/>
<protein>
    <recommendedName>
        <fullName evidence="3">MIF4G domain-containing protein</fullName>
    </recommendedName>
</protein>
<dbReference type="Gene3D" id="1.25.40.180">
    <property type="match status" value="1"/>
</dbReference>
<keyword evidence="5" id="KW-1185">Reference proteome</keyword>
<dbReference type="GO" id="GO:0000398">
    <property type="term" value="P:mRNA splicing, via spliceosome"/>
    <property type="evidence" value="ECO:0007669"/>
    <property type="project" value="TreeGrafter"/>
</dbReference>
<organism evidence="4 5">
    <name type="scientific">Acyrthosiphon pisum</name>
    <name type="common">Pea aphid</name>
    <dbReference type="NCBI Taxonomy" id="7029"/>
    <lineage>
        <taxon>Eukaryota</taxon>
        <taxon>Metazoa</taxon>
        <taxon>Ecdysozoa</taxon>
        <taxon>Arthropoda</taxon>
        <taxon>Hexapoda</taxon>
        <taxon>Insecta</taxon>
        <taxon>Pterygota</taxon>
        <taxon>Neoptera</taxon>
        <taxon>Paraneoptera</taxon>
        <taxon>Hemiptera</taxon>
        <taxon>Sternorrhyncha</taxon>
        <taxon>Aphidomorpha</taxon>
        <taxon>Aphidoidea</taxon>
        <taxon>Aphididae</taxon>
        <taxon>Macrosiphini</taxon>
        <taxon>Acyrthosiphon</taxon>
    </lineage>
</organism>
<evidence type="ECO:0000313" key="5">
    <source>
        <dbReference type="Proteomes" id="UP000007819"/>
    </source>
</evidence>
<dbReference type="GO" id="GO:0071013">
    <property type="term" value="C:catalytic step 2 spliceosome"/>
    <property type="evidence" value="ECO:0007669"/>
    <property type="project" value="TreeGrafter"/>
</dbReference>
<reference evidence="5" key="1">
    <citation type="submission" date="2010-06" db="EMBL/GenBank/DDBJ databases">
        <authorList>
            <person name="Jiang H."/>
            <person name="Abraham K."/>
            <person name="Ali S."/>
            <person name="Alsbrooks S.L."/>
            <person name="Anim B.N."/>
            <person name="Anosike U.S."/>
            <person name="Attaway T."/>
            <person name="Bandaranaike D.P."/>
            <person name="Battles P.K."/>
            <person name="Bell S.N."/>
            <person name="Bell A.V."/>
            <person name="Beltran B."/>
            <person name="Bickham C."/>
            <person name="Bustamante Y."/>
            <person name="Caleb T."/>
            <person name="Canada A."/>
            <person name="Cardenas V."/>
            <person name="Carter K."/>
            <person name="Chacko J."/>
            <person name="Chandrabose M.N."/>
            <person name="Chavez D."/>
            <person name="Chavez A."/>
            <person name="Chen L."/>
            <person name="Chu H.-S."/>
            <person name="Claassen K.J."/>
            <person name="Cockrell R."/>
            <person name="Collins M."/>
            <person name="Cooper J.A."/>
            <person name="Cree A."/>
            <person name="Curry S.M."/>
            <person name="Da Y."/>
            <person name="Dao M.D."/>
            <person name="Das B."/>
            <person name="Davila M.-L."/>
            <person name="Davy-Carroll L."/>
            <person name="Denson S."/>
            <person name="Dinh H."/>
            <person name="Ebong V.E."/>
            <person name="Edwards J.R."/>
            <person name="Egan A."/>
            <person name="El-Daye J."/>
            <person name="Escobedo L."/>
            <person name="Fernandez S."/>
            <person name="Fernando P.R."/>
            <person name="Flagg N."/>
            <person name="Forbes L.D."/>
            <person name="Fowler R.G."/>
            <person name="Fu Q."/>
            <person name="Gabisi R.A."/>
            <person name="Ganer J."/>
            <person name="Garbino Pronczuk A."/>
            <person name="Garcia R.M."/>
            <person name="Garner T."/>
            <person name="Garrett T.E."/>
            <person name="Gonzalez D.A."/>
            <person name="Hamid H."/>
            <person name="Hawkins E.S."/>
            <person name="Hirani K."/>
            <person name="Hogues M.E."/>
            <person name="Hollins B."/>
            <person name="Hsiao C.-H."/>
            <person name="Jabil R."/>
            <person name="James M.L."/>
            <person name="Jhangiani S.N."/>
            <person name="Johnson B."/>
            <person name="Johnson Q."/>
            <person name="Joshi V."/>
            <person name="Kalu J.B."/>
            <person name="Kam C."/>
            <person name="Kashfia A."/>
            <person name="Keebler J."/>
            <person name="Kisamo H."/>
            <person name="Kovar C.L."/>
            <person name="Lago L.A."/>
            <person name="Lai C.-Y."/>
            <person name="Laidlaw J."/>
            <person name="Lara F."/>
            <person name="Le T.-K."/>
            <person name="Lee S.L."/>
            <person name="Legall F.H."/>
            <person name="Lemon S.J."/>
            <person name="Lewis L.R."/>
            <person name="Li B."/>
            <person name="Liu Y."/>
            <person name="Liu Y.-S."/>
            <person name="Lopez J."/>
            <person name="Lozado R.J."/>
            <person name="Lu J."/>
            <person name="Madu R.C."/>
            <person name="Maheshwari M."/>
            <person name="Maheshwari R."/>
            <person name="Malloy K."/>
            <person name="Martinez E."/>
            <person name="Mathew T."/>
            <person name="Mercado I.C."/>
            <person name="Mercado C."/>
            <person name="Meyer B."/>
            <person name="Montgomery K."/>
            <person name="Morgan M.B."/>
            <person name="Munidasa M."/>
            <person name="Nazareth L.V."/>
            <person name="Nelson J."/>
            <person name="Ng B.M."/>
            <person name="Nguyen N.B."/>
            <person name="Nguyen P.Q."/>
            <person name="Nguyen T."/>
            <person name="Obregon M."/>
            <person name="Okwuonu G.O."/>
            <person name="Onwere C.G."/>
            <person name="Orozco G."/>
            <person name="Parra A."/>
            <person name="Patel S."/>
            <person name="Patil S."/>
            <person name="Perez A."/>
            <person name="Perez Y."/>
            <person name="Pham C."/>
            <person name="Primus E.L."/>
            <person name="Pu L.-L."/>
            <person name="Puazo M."/>
            <person name="Qin X."/>
            <person name="Quiroz J.B."/>
            <person name="Reese J."/>
            <person name="Richards S."/>
            <person name="Rives C.M."/>
            <person name="Robberts R."/>
            <person name="Ruiz S.J."/>
            <person name="Ruiz M.J."/>
            <person name="Santibanez J."/>
            <person name="Schneider B.W."/>
            <person name="Sisson I."/>
            <person name="Smith M."/>
            <person name="Sodergren E."/>
            <person name="Song X.-Z."/>
            <person name="Song B.B."/>
            <person name="Summersgill H."/>
            <person name="Thelus R."/>
            <person name="Thornton R.D."/>
            <person name="Trejos Z.Y."/>
            <person name="Usmani K."/>
            <person name="Vattathil S."/>
            <person name="Villasana D."/>
            <person name="Walker D.L."/>
            <person name="Wang S."/>
            <person name="Wang K."/>
            <person name="White C.S."/>
            <person name="Williams A.C."/>
            <person name="Williamson J."/>
            <person name="Wilson K."/>
            <person name="Woghiren I.O."/>
            <person name="Woodworth J.R."/>
            <person name="Worley K.C."/>
            <person name="Wright R.A."/>
            <person name="Wu W."/>
            <person name="Young L."/>
            <person name="Zhang L."/>
            <person name="Zhang J."/>
            <person name="Zhu Y."/>
            <person name="Muzny D.M."/>
            <person name="Weinstock G."/>
            <person name="Gibbs R.A."/>
        </authorList>
    </citation>
    <scope>NUCLEOTIDE SEQUENCE [LARGE SCALE GENOMIC DNA]</scope>
    <source>
        <strain evidence="5">LSR1</strain>
    </source>
</reference>
<dbReference type="AlphaFoldDB" id="A0A8R2D7F7"/>
<feature type="compositionally biased region" description="Polar residues" evidence="2">
    <location>
        <begin position="1"/>
        <end position="15"/>
    </location>
</feature>
<dbReference type="InterPro" id="IPR016024">
    <property type="entry name" value="ARM-type_fold"/>
</dbReference>
<evidence type="ECO:0000259" key="3">
    <source>
        <dbReference type="SMART" id="SM00543"/>
    </source>
</evidence>
<dbReference type="InterPro" id="IPR003890">
    <property type="entry name" value="MIF4G-like_typ-3"/>
</dbReference>
<evidence type="ECO:0000256" key="1">
    <source>
        <dbReference type="ARBA" id="ARBA00004324"/>
    </source>
</evidence>
<dbReference type="SUPFAM" id="SSF48371">
    <property type="entry name" value="ARM repeat"/>
    <property type="match status" value="1"/>
</dbReference>
<dbReference type="SMART" id="SM00543">
    <property type="entry name" value="MIF4G"/>
    <property type="match status" value="1"/>
</dbReference>
<dbReference type="GeneID" id="100573402"/>
<dbReference type="InterPro" id="IPR050781">
    <property type="entry name" value="CWC22_splicing_factor"/>
</dbReference>
<dbReference type="KEGG" id="api:100573402"/>
<dbReference type="EnsemblMetazoa" id="XM_016808504.2">
    <property type="protein sequence ID" value="XP_016663993.1"/>
    <property type="gene ID" value="LOC100573402"/>
</dbReference>
<feature type="domain" description="MIF4G" evidence="3">
    <location>
        <begin position="50"/>
        <end position="238"/>
    </location>
</feature>
<dbReference type="RefSeq" id="XP_008188149.2">
    <property type="nucleotide sequence ID" value="XM_008189927.3"/>
</dbReference>
<reference evidence="4" key="2">
    <citation type="submission" date="2022-06" db="UniProtKB">
        <authorList>
            <consortium name="EnsemblMetazoa"/>
        </authorList>
    </citation>
    <scope>IDENTIFICATION</scope>
</reference>
<accession>A0A8R2D7F7</accession>
<dbReference type="RefSeq" id="XP_016663993.1">
    <property type="nucleotide sequence ID" value="XM_016808504.2"/>
</dbReference>